<protein>
    <submittedName>
        <fullName evidence="1">ESX-1 secretion-associated protein</fullName>
    </submittedName>
</protein>
<dbReference type="RefSeq" id="WP_067475314.1">
    <property type="nucleotide sequence ID" value="NZ_JADLQX010000004.1"/>
</dbReference>
<accession>A0ABS0CLC6</accession>
<keyword evidence="2" id="KW-1185">Reference proteome</keyword>
<gene>
    <name evidence="1" type="ORF">IU459_07595</name>
</gene>
<reference evidence="1 2" key="1">
    <citation type="submission" date="2020-10" db="EMBL/GenBank/DDBJ databases">
        <title>Identification of Nocardia species via Next-generation sequencing and recognition of intraspecies genetic diversity.</title>
        <authorList>
            <person name="Li P."/>
            <person name="Li P."/>
            <person name="Lu B."/>
        </authorList>
    </citation>
    <scope>NUCLEOTIDE SEQUENCE [LARGE SCALE GENOMIC DNA]</scope>
    <source>
        <strain evidence="1 2">BJ06-0157</strain>
    </source>
</reference>
<dbReference type="InterPro" id="IPR022536">
    <property type="entry name" value="EspC"/>
</dbReference>
<sequence>MRDLSVETEAVRVFAATNAGIAGDLARAGNIDAANNVAALVPVFGLIGADYLAMFAAAQLLQAKDINDLSAKYGKLSESAFSAAAAFDAMDWANASALGSKTGEIGDAV</sequence>
<name>A0ABS0CLC6_9NOCA</name>
<proteinExistence type="predicted"/>
<evidence type="ECO:0000313" key="1">
    <source>
        <dbReference type="EMBL" id="MBF6297409.1"/>
    </source>
</evidence>
<dbReference type="Proteomes" id="UP000702209">
    <property type="component" value="Unassembled WGS sequence"/>
</dbReference>
<dbReference type="Pfam" id="PF10824">
    <property type="entry name" value="T7SS_ESX_EspC"/>
    <property type="match status" value="1"/>
</dbReference>
<organism evidence="1 2">
    <name type="scientific">Nocardia amamiensis</name>
    <dbReference type="NCBI Taxonomy" id="404578"/>
    <lineage>
        <taxon>Bacteria</taxon>
        <taxon>Bacillati</taxon>
        <taxon>Actinomycetota</taxon>
        <taxon>Actinomycetes</taxon>
        <taxon>Mycobacteriales</taxon>
        <taxon>Nocardiaceae</taxon>
        <taxon>Nocardia</taxon>
    </lineage>
</organism>
<evidence type="ECO:0000313" key="2">
    <source>
        <dbReference type="Proteomes" id="UP000702209"/>
    </source>
</evidence>
<comment type="caution">
    <text evidence="1">The sequence shown here is derived from an EMBL/GenBank/DDBJ whole genome shotgun (WGS) entry which is preliminary data.</text>
</comment>
<dbReference type="EMBL" id="JADLQX010000004">
    <property type="protein sequence ID" value="MBF6297409.1"/>
    <property type="molecule type" value="Genomic_DNA"/>
</dbReference>